<comment type="caution">
    <text evidence="2">The sequence shown here is derived from an EMBL/GenBank/DDBJ whole genome shotgun (WGS) entry which is preliminary data.</text>
</comment>
<dbReference type="EMBL" id="JBDFQZ010000009">
    <property type="protein sequence ID" value="KAK9690473.1"/>
    <property type="molecule type" value="Genomic_DNA"/>
</dbReference>
<gene>
    <name evidence="2" type="ORF">RND81_09G129900</name>
</gene>
<name>A0AAW1ILB7_SAPOF</name>
<proteinExistence type="predicted"/>
<accession>A0AAW1ILB7</accession>
<protein>
    <submittedName>
        <fullName evidence="2">Uncharacterized protein</fullName>
    </submittedName>
</protein>
<dbReference type="AlphaFoldDB" id="A0AAW1ILB7"/>
<sequence length="562" mass="59929">MSAGCENADSTPHSPTYVSDTEVVDLDPLAVRSPVERVDRPPAAFCGRRLEVAVYGKPLSYRIDRTFRVLMESDSGTEKTAATLYDLPSGWSFSIPGPEDSVFQPHASCTSVFLKQLEFGLRFPLHPFISLLLRQAHVAITKLHPMAILTMVAWTWKSEALPRIWLPPPLPVDVITEDLYLSRVGLLPARPLDTYPGGWSKDELARIGLKADSTPVTNAPDVPSPSGKISLHTKIMELKKLGPGEAKARMPLHRSEEPAGPSHTRVVPAAVPTAGLVEAPVPEPESKSRPDREPARFDLGPSNGMEAPEVAEEVTLRSKKVSINSFSGSRLSGVTVFEGAEEDPPELVPMWASGVVSTASAGAVAARAPSVAPIVSTEAVAVGTPIVTPISSTGAAAVRAPSVYPIPSTGAAAMGTPSVTPIPSTGAAAVIPTGVPKHLPSFASFRAQSAAIGRIARSMFEDLKSFGHGDVIHALNRAQELCREAEVKFSAEVVEVKGELVDVLSKFGTQKDELRAANDKCELVGAERDKLREELVLLRGELEASRVSEAAMRAKLESARVT</sequence>
<feature type="region of interest" description="Disordered" evidence="1">
    <location>
        <begin position="279"/>
        <end position="305"/>
    </location>
</feature>
<evidence type="ECO:0000313" key="2">
    <source>
        <dbReference type="EMBL" id="KAK9690473.1"/>
    </source>
</evidence>
<reference evidence="2" key="1">
    <citation type="submission" date="2024-03" db="EMBL/GenBank/DDBJ databases">
        <title>WGS assembly of Saponaria officinalis var. Norfolk2.</title>
        <authorList>
            <person name="Jenkins J."/>
            <person name="Shu S."/>
            <person name="Grimwood J."/>
            <person name="Barry K."/>
            <person name="Goodstein D."/>
            <person name="Schmutz J."/>
            <person name="Leebens-Mack J."/>
            <person name="Osbourn A."/>
        </authorList>
    </citation>
    <scope>NUCLEOTIDE SEQUENCE [LARGE SCALE GENOMIC DNA]</scope>
    <source>
        <strain evidence="2">JIC</strain>
    </source>
</reference>
<evidence type="ECO:0000256" key="1">
    <source>
        <dbReference type="SAM" id="MobiDB-lite"/>
    </source>
</evidence>
<feature type="compositionally biased region" description="Basic and acidic residues" evidence="1">
    <location>
        <begin position="284"/>
        <end position="296"/>
    </location>
</feature>
<organism evidence="2 3">
    <name type="scientific">Saponaria officinalis</name>
    <name type="common">Common soapwort</name>
    <name type="synonym">Lychnis saponaria</name>
    <dbReference type="NCBI Taxonomy" id="3572"/>
    <lineage>
        <taxon>Eukaryota</taxon>
        <taxon>Viridiplantae</taxon>
        <taxon>Streptophyta</taxon>
        <taxon>Embryophyta</taxon>
        <taxon>Tracheophyta</taxon>
        <taxon>Spermatophyta</taxon>
        <taxon>Magnoliopsida</taxon>
        <taxon>eudicotyledons</taxon>
        <taxon>Gunneridae</taxon>
        <taxon>Pentapetalae</taxon>
        <taxon>Caryophyllales</taxon>
        <taxon>Caryophyllaceae</taxon>
        <taxon>Caryophylleae</taxon>
        <taxon>Saponaria</taxon>
    </lineage>
</organism>
<keyword evidence="3" id="KW-1185">Reference proteome</keyword>
<dbReference type="Proteomes" id="UP001443914">
    <property type="component" value="Unassembled WGS sequence"/>
</dbReference>
<evidence type="ECO:0000313" key="3">
    <source>
        <dbReference type="Proteomes" id="UP001443914"/>
    </source>
</evidence>